<evidence type="ECO:0000313" key="1">
    <source>
        <dbReference type="EMBL" id="KAA6321464.1"/>
    </source>
</evidence>
<organism evidence="1">
    <name type="scientific">termite gut metagenome</name>
    <dbReference type="NCBI Taxonomy" id="433724"/>
    <lineage>
        <taxon>unclassified sequences</taxon>
        <taxon>metagenomes</taxon>
        <taxon>organismal metagenomes</taxon>
    </lineage>
</organism>
<gene>
    <name evidence="1" type="ORF">EZS27_028892</name>
</gene>
<dbReference type="SUPFAM" id="SSF56935">
    <property type="entry name" value="Porins"/>
    <property type="match status" value="1"/>
</dbReference>
<sequence length="396" mass="44787">MSLKIKQILICCSLYTLFSIGTVSELSAQQTSTTSPRFRVGGYGEAVMQRMFYSGNVARYTYPENYKDEKHGRFDLPHVVLYTSYNFGRGWRFSSEIEFEHGGTGTTYEIENSESGEYESEIEKGGEVALEQFWIEKTWANYANLRMGHIIVPIGLTNQYHMPTEFFSVLRPEEESAIIPCTWHQTGISFWGRTKQWRYEALFISGLGAELFNNANWIHGGSTSPYEFTIANSYATAVRLDNYSVKGLRIGLSGYYGLSANNTLKPERYKNVSGAVAVGTIDAVYNDHNVLARTNILYGHLDDSYAISTINKKLPPASPSSRTDVASDALSWYVEAGYDILSFFNDRQYQGNKLYLYGHYGYYNSMYKTAGDISQKKWCEKTLISGGVNYYPLPGL</sequence>
<reference evidence="1" key="1">
    <citation type="submission" date="2019-03" db="EMBL/GenBank/DDBJ databases">
        <title>Single cell metagenomics reveals metabolic interactions within the superorganism composed of flagellate Streblomastix strix and complex community of Bacteroidetes bacteria on its surface.</title>
        <authorList>
            <person name="Treitli S.C."/>
            <person name="Kolisko M."/>
            <person name="Husnik F."/>
            <person name="Keeling P."/>
            <person name="Hampl V."/>
        </authorList>
    </citation>
    <scope>NUCLEOTIDE SEQUENCE</scope>
    <source>
        <strain evidence="1">STM</strain>
    </source>
</reference>
<accession>A0A5J4QKJ2</accession>
<comment type="caution">
    <text evidence="1">The sequence shown here is derived from an EMBL/GenBank/DDBJ whole genome shotgun (WGS) entry which is preliminary data.</text>
</comment>
<dbReference type="AlphaFoldDB" id="A0A5J4QKJ2"/>
<feature type="non-terminal residue" evidence="1">
    <location>
        <position position="396"/>
    </location>
</feature>
<proteinExistence type="predicted"/>
<dbReference type="EMBL" id="SNRY01003306">
    <property type="protein sequence ID" value="KAA6321464.1"/>
    <property type="molecule type" value="Genomic_DNA"/>
</dbReference>
<name>A0A5J4QKJ2_9ZZZZ</name>
<dbReference type="InterPro" id="IPR023614">
    <property type="entry name" value="Porin_dom_sf"/>
</dbReference>
<dbReference type="Gene3D" id="2.40.160.10">
    <property type="entry name" value="Porin"/>
    <property type="match status" value="1"/>
</dbReference>
<protein>
    <submittedName>
        <fullName evidence="1">Uncharacterized protein</fullName>
    </submittedName>
</protein>